<reference evidence="12" key="1">
    <citation type="submission" date="2016-10" db="EMBL/GenBank/DDBJ databases">
        <authorList>
            <person name="Varghese N."/>
            <person name="Submissions S."/>
        </authorList>
    </citation>
    <scope>NUCLEOTIDE SEQUENCE [LARGE SCALE GENOMIC DNA]</scope>
    <source>
        <strain evidence="12">DSM 45079</strain>
    </source>
</reference>
<dbReference type="PANTHER" id="PTHR43297">
    <property type="entry name" value="OLIGOPEPTIDE TRANSPORT ATP-BINDING PROTEIN APPD"/>
    <property type="match status" value="1"/>
</dbReference>
<evidence type="ECO:0000256" key="7">
    <source>
        <dbReference type="ARBA" id="ARBA00022840"/>
    </source>
</evidence>
<gene>
    <name evidence="11" type="ORF">SAMN04488563_3163</name>
</gene>
<dbReference type="PROSITE" id="PS00211">
    <property type="entry name" value="ABC_TRANSPORTER_1"/>
    <property type="match status" value="1"/>
</dbReference>
<keyword evidence="8" id="KW-1278">Translocase</keyword>
<organism evidence="11 12">
    <name type="scientific">Jiangella alkaliphila</name>
    <dbReference type="NCBI Taxonomy" id="419479"/>
    <lineage>
        <taxon>Bacteria</taxon>
        <taxon>Bacillati</taxon>
        <taxon>Actinomycetota</taxon>
        <taxon>Actinomycetes</taxon>
        <taxon>Jiangellales</taxon>
        <taxon>Jiangellaceae</taxon>
        <taxon>Jiangella</taxon>
    </lineage>
</organism>
<dbReference type="CDD" id="cd03257">
    <property type="entry name" value="ABC_NikE_OppD_transporters"/>
    <property type="match status" value="1"/>
</dbReference>
<name>A0A1H2JXF3_9ACTN</name>
<dbReference type="AlphaFoldDB" id="A0A1H2JXF3"/>
<sequence length="282" mass="30082">MTSPLLESDPATAAAPAAAPLLSVDDLHLSAGARELVHGVSFDLAPGEAIGLVGESGSGKTLTCRAILGVPPPGVAVSGGTVRLAGDDVAHYTRRQWDRVRGPRIAAVFQDPASYLNPSLTVGRQLTEVLRVKNGLHRRVARARAVELLASMGLHRPEHVHDQYPYELSGGMLQRVLIAIAVSGDPDLLVADEATTALDVTVQAEVLDLIAALRAERRLSLLLVSHDLAVVAQLCDRVVVLRDGRVVESGPTRQVLDEPADPYTRALVADHREYGLDRLVAR</sequence>
<keyword evidence="3" id="KW-0813">Transport</keyword>
<protein>
    <submittedName>
        <fullName evidence="11">ABC-type dipeptide/oligopeptide/nickel transport system, ATPase component</fullName>
    </submittedName>
</protein>
<evidence type="ECO:0000313" key="12">
    <source>
        <dbReference type="Proteomes" id="UP000182977"/>
    </source>
</evidence>
<dbReference type="GO" id="GO:0005886">
    <property type="term" value="C:plasma membrane"/>
    <property type="evidence" value="ECO:0007669"/>
    <property type="project" value="UniProtKB-SubCell"/>
</dbReference>
<evidence type="ECO:0000259" key="10">
    <source>
        <dbReference type="PROSITE" id="PS50893"/>
    </source>
</evidence>
<evidence type="ECO:0000313" key="11">
    <source>
        <dbReference type="EMBL" id="SDU60826.1"/>
    </source>
</evidence>
<dbReference type="InterPro" id="IPR003439">
    <property type="entry name" value="ABC_transporter-like_ATP-bd"/>
</dbReference>
<dbReference type="GO" id="GO:0005524">
    <property type="term" value="F:ATP binding"/>
    <property type="evidence" value="ECO:0007669"/>
    <property type="project" value="UniProtKB-KW"/>
</dbReference>
<keyword evidence="6" id="KW-0547">Nucleotide-binding</keyword>
<keyword evidence="4" id="KW-1003">Cell membrane</keyword>
<comment type="subcellular location">
    <subcellularLocation>
        <location evidence="1">Cell membrane</location>
        <topology evidence="1">Peripheral membrane protein</topology>
    </subcellularLocation>
</comment>
<dbReference type="OrthoDB" id="5357528at2"/>
<dbReference type="PROSITE" id="PS50893">
    <property type="entry name" value="ABC_TRANSPORTER_2"/>
    <property type="match status" value="1"/>
</dbReference>
<dbReference type="SMART" id="SM00382">
    <property type="entry name" value="AAA"/>
    <property type="match status" value="1"/>
</dbReference>
<dbReference type="SUPFAM" id="SSF52540">
    <property type="entry name" value="P-loop containing nucleoside triphosphate hydrolases"/>
    <property type="match status" value="1"/>
</dbReference>
<evidence type="ECO:0000256" key="9">
    <source>
        <dbReference type="ARBA" id="ARBA00023136"/>
    </source>
</evidence>
<evidence type="ECO:0000256" key="6">
    <source>
        <dbReference type="ARBA" id="ARBA00022741"/>
    </source>
</evidence>
<keyword evidence="7" id="KW-0067">ATP-binding</keyword>
<feature type="domain" description="ABC transporter" evidence="10">
    <location>
        <begin position="22"/>
        <end position="268"/>
    </location>
</feature>
<dbReference type="InterPro" id="IPR003593">
    <property type="entry name" value="AAA+_ATPase"/>
</dbReference>
<dbReference type="Pfam" id="PF00005">
    <property type="entry name" value="ABC_tran"/>
    <property type="match status" value="1"/>
</dbReference>
<proteinExistence type="inferred from homology"/>
<evidence type="ECO:0000256" key="1">
    <source>
        <dbReference type="ARBA" id="ARBA00004202"/>
    </source>
</evidence>
<dbReference type="RefSeq" id="WP_046769858.1">
    <property type="nucleotide sequence ID" value="NZ_LBMC01000013.1"/>
</dbReference>
<dbReference type="InterPro" id="IPR027417">
    <property type="entry name" value="P-loop_NTPase"/>
</dbReference>
<evidence type="ECO:0000256" key="4">
    <source>
        <dbReference type="ARBA" id="ARBA00022475"/>
    </source>
</evidence>
<evidence type="ECO:0000256" key="8">
    <source>
        <dbReference type="ARBA" id="ARBA00022967"/>
    </source>
</evidence>
<dbReference type="PANTHER" id="PTHR43297:SF14">
    <property type="entry name" value="ATPASE AAA-TYPE CORE DOMAIN-CONTAINING PROTEIN"/>
    <property type="match status" value="1"/>
</dbReference>
<keyword evidence="5" id="KW-0997">Cell inner membrane</keyword>
<keyword evidence="12" id="KW-1185">Reference proteome</keyword>
<dbReference type="Proteomes" id="UP000182977">
    <property type="component" value="Chromosome I"/>
</dbReference>
<evidence type="ECO:0000256" key="2">
    <source>
        <dbReference type="ARBA" id="ARBA00005417"/>
    </source>
</evidence>
<dbReference type="EMBL" id="LT629791">
    <property type="protein sequence ID" value="SDU60826.1"/>
    <property type="molecule type" value="Genomic_DNA"/>
</dbReference>
<dbReference type="Gene3D" id="3.40.50.300">
    <property type="entry name" value="P-loop containing nucleotide triphosphate hydrolases"/>
    <property type="match status" value="1"/>
</dbReference>
<dbReference type="GO" id="GO:0016887">
    <property type="term" value="F:ATP hydrolysis activity"/>
    <property type="evidence" value="ECO:0007669"/>
    <property type="project" value="InterPro"/>
</dbReference>
<accession>A0A1H2JXF3</accession>
<dbReference type="InterPro" id="IPR050388">
    <property type="entry name" value="ABC_Ni/Peptide_Import"/>
</dbReference>
<dbReference type="InterPro" id="IPR017871">
    <property type="entry name" value="ABC_transporter-like_CS"/>
</dbReference>
<dbReference type="STRING" id="419479.SAMN04488563_3163"/>
<evidence type="ECO:0000256" key="5">
    <source>
        <dbReference type="ARBA" id="ARBA00022519"/>
    </source>
</evidence>
<evidence type="ECO:0000256" key="3">
    <source>
        <dbReference type="ARBA" id="ARBA00022448"/>
    </source>
</evidence>
<comment type="similarity">
    <text evidence="2">Belongs to the ABC transporter superfamily.</text>
</comment>
<keyword evidence="9" id="KW-0472">Membrane</keyword>